<accession>F6D275</accession>
<dbReference type="NCBIfam" id="NF045580">
    <property type="entry name" value="symport_access"/>
    <property type="match status" value="1"/>
</dbReference>
<reference evidence="2 3" key="1">
    <citation type="journal article" date="2014" name="Int. J. Syst. Evol. Microbiol.">
        <title>Methanobacterium paludis sp. nov. and a novel strain of Methanobacterium lacus isolated from northern peatlands.</title>
        <authorList>
            <person name="Cadillo-Quiroz H."/>
            <person name="Brauer S.L."/>
            <person name="Goodson N."/>
            <person name="Yavitt J.B."/>
            <person name="Zinder S.H."/>
        </authorList>
    </citation>
    <scope>NUCLEOTIDE SEQUENCE [LARGE SCALE GENOMIC DNA]</scope>
    <source>
        <strain evidence="3">DSM 25820 / JCM 18151 / SWAN1</strain>
    </source>
</reference>
<dbReference type="eggNOG" id="arCOG04899">
    <property type="taxonomic scope" value="Archaea"/>
</dbReference>
<dbReference type="Proteomes" id="UP000009231">
    <property type="component" value="Chromosome"/>
</dbReference>
<dbReference type="KEGG" id="mew:MSWAN_1579"/>
<proteinExistence type="predicted"/>
<dbReference type="HOGENOM" id="CLU_207588_1_0_2"/>
<dbReference type="AlphaFoldDB" id="F6D275"/>
<evidence type="ECO:0000313" key="2">
    <source>
        <dbReference type="EMBL" id="AEG18592.1"/>
    </source>
</evidence>
<keyword evidence="1" id="KW-0812">Transmembrane</keyword>
<keyword evidence="1" id="KW-0472">Membrane</keyword>
<dbReference type="EMBL" id="CP002772">
    <property type="protein sequence ID" value="AEG18592.1"/>
    <property type="molecule type" value="Genomic_DNA"/>
</dbReference>
<keyword evidence="1" id="KW-1133">Transmembrane helix</keyword>
<gene>
    <name evidence="2" type="ordered locus">MSWAN_1579</name>
</gene>
<evidence type="ECO:0000313" key="3">
    <source>
        <dbReference type="Proteomes" id="UP000009231"/>
    </source>
</evidence>
<keyword evidence="3" id="KW-1185">Reference proteome</keyword>
<feature type="transmembrane region" description="Helical" evidence="1">
    <location>
        <begin position="12"/>
        <end position="30"/>
    </location>
</feature>
<name>F6D275_METPW</name>
<organism evidence="2 3">
    <name type="scientific">Methanobacterium paludis (strain DSM 25820 / JCM 18151 / SWAN1)</name>
    <dbReference type="NCBI Taxonomy" id="868131"/>
    <lineage>
        <taxon>Archaea</taxon>
        <taxon>Methanobacteriati</taxon>
        <taxon>Methanobacteriota</taxon>
        <taxon>Methanomada group</taxon>
        <taxon>Methanobacteria</taxon>
        <taxon>Methanobacteriales</taxon>
        <taxon>Methanobacteriaceae</taxon>
        <taxon>Methanobacterium</taxon>
    </lineage>
</organism>
<dbReference type="InterPro" id="IPR054615">
    <property type="entry name" value="Symport_access"/>
</dbReference>
<sequence>MVLGIADPWIWGGYILCILATLLCVVYGILNWNKGGEDEDESCL</sequence>
<evidence type="ECO:0000256" key="1">
    <source>
        <dbReference type="SAM" id="Phobius"/>
    </source>
</evidence>
<protein>
    <submittedName>
        <fullName evidence="2">Uncharacterized protein</fullName>
    </submittedName>
</protein>